<evidence type="ECO:0000313" key="4">
    <source>
        <dbReference type="Proteomes" id="UP000001950"/>
    </source>
</evidence>
<feature type="compositionally biased region" description="Polar residues" evidence="1">
    <location>
        <begin position="154"/>
        <end position="165"/>
    </location>
</feature>
<evidence type="ECO:0000256" key="1">
    <source>
        <dbReference type="SAM" id="MobiDB-lite"/>
    </source>
</evidence>
<feature type="compositionally biased region" description="Low complexity" evidence="1">
    <location>
        <begin position="190"/>
        <end position="199"/>
    </location>
</feature>
<dbReference type="KEGG" id="tan:TA20970"/>
<feature type="compositionally biased region" description="Polar residues" evidence="1">
    <location>
        <begin position="206"/>
        <end position="219"/>
    </location>
</feature>
<dbReference type="GeneID" id="3863716"/>
<dbReference type="VEuPathDB" id="PiroplasmaDB:TA20970"/>
<proteinExistence type="predicted"/>
<dbReference type="OrthoDB" id="365791at2759"/>
<feature type="region of interest" description="Disordered" evidence="1">
    <location>
        <begin position="515"/>
        <end position="534"/>
    </location>
</feature>
<keyword evidence="4" id="KW-1185">Reference proteome</keyword>
<dbReference type="OMA" id="YPSYHFI"/>
<organism evidence="3 4">
    <name type="scientific">Theileria annulata</name>
    <dbReference type="NCBI Taxonomy" id="5874"/>
    <lineage>
        <taxon>Eukaryota</taxon>
        <taxon>Sar</taxon>
        <taxon>Alveolata</taxon>
        <taxon>Apicomplexa</taxon>
        <taxon>Aconoidasida</taxon>
        <taxon>Piroplasmida</taxon>
        <taxon>Theileriidae</taxon>
        <taxon>Theileria</taxon>
    </lineage>
</organism>
<feature type="transmembrane region" description="Helical" evidence="2">
    <location>
        <begin position="358"/>
        <end position="378"/>
    </location>
</feature>
<dbReference type="eggNOG" id="ENOG502SPX1">
    <property type="taxonomic scope" value="Eukaryota"/>
</dbReference>
<gene>
    <name evidence="3" type="ORF">TA20970</name>
</gene>
<accession>Q4UGW2</accession>
<evidence type="ECO:0000313" key="3">
    <source>
        <dbReference type="EMBL" id="CAI73677.1"/>
    </source>
</evidence>
<dbReference type="Proteomes" id="UP000001950">
    <property type="component" value="Chromosome 1"/>
</dbReference>
<dbReference type="RefSeq" id="XP_954354.1">
    <property type="nucleotide sequence ID" value="XM_949261.1"/>
</dbReference>
<protein>
    <submittedName>
        <fullName evidence="3">Uncharacterized protein</fullName>
    </submittedName>
</protein>
<keyword evidence="2" id="KW-1133">Transmembrane helix</keyword>
<feature type="region of interest" description="Disordered" evidence="1">
    <location>
        <begin position="26"/>
        <end position="87"/>
    </location>
</feature>
<sequence>MDTKTLAPKRSVIYLNPYVRNSINETPYFCKTNGNDSDKRNGTSLSHLKRYKPSGDSDKSSSNQPDDASEYAENGAKRGPGGSKRINREISNALKKKVNKHIGGQFEYSKRLFVSTLWAYLDIEDSAKIDDDKFNCFRLLFGPENIKHKLFNLGNKNGKPTNSPQNKKITKNGNNGNSNHDEEMEDITSDTKSSTTSSSENEMESPISNNTSEGKQLNGSDKPKSTNFDYFLDKSYPLSPEFKLLRKCNSFFERHGLVTKVRKLPLDSFVDVLALSRRTSRVPITTPSYPSYHFISRQRRHMIEQVIRSKSFLETEFNRHSDPRNSRSPFSLFETHPKTLSYLQDVVNDLNDQDFTDLLYLIIYSMILNTCLGLFISVSTKPFKSNTQFGKIKRTKLVAWGLVEILETNERSLKCIWVNPMISANGTTDLLRSFLPFIIMSSFSVRPPEIDFNHKMMFYSWLSDFDLFPRQTLVLLTSPYRFALEKHYDCSERTQIHTCSTHSVYYGTYLYEHNSTDNPNSEPSFSPENDDLPEEDEYQDAMYRNYLSEYKSYISNDLKMCKCHENPNWNDLDQVLFCCTEKTFLDSIPRWLQLIKRTRSKYLENDIKRVVTHESCDIESPQEIRAAEFAGLDNKHIQDLMANLYGSKWTHRFKQKYVKIFKSEDNISKNYNQSEAEAVKCRRVTHN</sequence>
<keyword evidence="2" id="KW-0472">Membrane</keyword>
<dbReference type="EMBL" id="CR940347">
    <property type="protein sequence ID" value="CAI73677.1"/>
    <property type="molecule type" value="Genomic_DNA"/>
</dbReference>
<reference evidence="3 4" key="1">
    <citation type="journal article" date="2005" name="Science">
        <title>Genome of the host-cell transforming parasite Theileria annulata compared with T. parva.</title>
        <authorList>
            <person name="Pain A."/>
            <person name="Renauld H."/>
            <person name="Berriman M."/>
            <person name="Murphy L."/>
            <person name="Yeats C.A."/>
            <person name="Weir W."/>
            <person name="Kerhornou A."/>
            <person name="Aslett M."/>
            <person name="Bishop R."/>
            <person name="Bouchier C."/>
            <person name="Cochet M."/>
            <person name="Coulson R.M.R."/>
            <person name="Cronin A."/>
            <person name="de Villiers E.P."/>
            <person name="Fraser A."/>
            <person name="Fosker N."/>
            <person name="Gardner M."/>
            <person name="Goble A."/>
            <person name="Griffiths-Jones S."/>
            <person name="Harris D.E."/>
            <person name="Katzer F."/>
            <person name="Larke N."/>
            <person name="Lord A."/>
            <person name="Maser P."/>
            <person name="McKellar S."/>
            <person name="Mooney P."/>
            <person name="Morton F."/>
            <person name="Nene V."/>
            <person name="O'Neil S."/>
            <person name="Price C."/>
            <person name="Quail M.A."/>
            <person name="Rabbinowitsch E."/>
            <person name="Rawlings N.D."/>
            <person name="Rutter S."/>
            <person name="Saunders D."/>
            <person name="Seeger K."/>
            <person name="Shah T."/>
            <person name="Squares R."/>
            <person name="Squares S."/>
            <person name="Tivey A."/>
            <person name="Walker A.R."/>
            <person name="Woodward J."/>
            <person name="Dobbelaere D.A.E."/>
            <person name="Langsley G."/>
            <person name="Rajandream M.A."/>
            <person name="McKeever D."/>
            <person name="Shiels B."/>
            <person name="Tait A."/>
            <person name="Barrell B.G."/>
            <person name="Hall N."/>
        </authorList>
    </citation>
    <scope>NUCLEOTIDE SEQUENCE [LARGE SCALE GENOMIC DNA]</scope>
    <source>
        <strain evidence="4">Ankara</strain>
    </source>
</reference>
<feature type="compositionally biased region" description="Polar residues" evidence="1">
    <location>
        <begin position="516"/>
        <end position="527"/>
    </location>
</feature>
<keyword evidence="2" id="KW-0812">Transmembrane</keyword>
<evidence type="ECO:0000256" key="2">
    <source>
        <dbReference type="SAM" id="Phobius"/>
    </source>
</evidence>
<dbReference type="AlphaFoldDB" id="Q4UGW2"/>
<name>Q4UGW2_THEAN</name>
<feature type="region of interest" description="Disordered" evidence="1">
    <location>
        <begin position="152"/>
        <end position="223"/>
    </location>
</feature>
<dbReference type="InParanoid" id="Q4UGW2"/>